<sequence length="800" mass="89882">MAGNVRNIHLDLPIGPSMHEGVFSTLSEFPLWYNGNQASPSVPEALRPYISGVRYLSTKQVPSCLILRSAGSQTVSRNRELLLKSGFGLTEFDRITKEVRDLIVRRTLAGVVSPSGSLAELMSEISQISDIVNQNDGQMLDSESETSGSVHEDPVQVLEETSTGNVRFRKSSRFRIKYDDPWKINAGYHLGTTLGNDPRTVVWSGDGIRLQDPLPPRLLGPTWTGSMKSKIRFSQIADTDAKLHLIYAHTHWGVHLKKLCNETGSPYRGWARTLRSRINRFLRGRTDPCLSKAQIEAFFEDTTCSQKARADRFIELLKTVDGMFIQRYLCYPEEVWTWPRFDMYILGNLSHLLGDEFLDGEMTEAALTINTAYSQLKAARKWFKLHSHRGTLDVALTEMDKSIPHWCRQFANSWKRANGSTGAKRVYLFGLLSQTRGCGTPPPLVLLQSKVKFLKTISKESPPEPQTTADIRRAALLEVLNDIPEEAFTGLSTKARVTVSTSSSWEKTRREGGTIEAARELLASLPIGECVPIRNLDTGVIERYKLPSGFDSTGEVVFWLALDHVLRTPPDLLKQAFLTVVKEPGKARSVTKARACLKIVLDLVNKIIAEPLEKGIRSSSSGMGKSNHGWNLFCRLMNDDNREMVFRLEDREENPYEGYVERTDTFADLWVVSTDYQEATDQMQHSVAADLGQAWMQKCGIPRLLRAIVHKTCFEPRDVFFYASGVLNTIGTERPDMGINIRSVRLTQGILMGDPCTKVVLHLTNVVARQVGKRMHDADFYDQFPNGAEAFEEFKAGLQT</sequence>
<keyword evidence="1" id="KW-0808">Transferase</keyword>
<organism evidence="1">
    <name type="scientific">Downy mildew lesion associated splipalmivirus 3</name>
    <dbReference type="NCBI Taxonomy" id="2719514"/>
    <lineage>
        <taxon>Viruses</taxon>
        <taxon>Riboviria</taxon>
        <taxon>Orthornavirae</taxon>
        <taxon>Lenarviricota</taxon>
        <taxon>Amabiliviricetes</taxon>
        <taxon>Wolframvirales</taxon>
        <taxon>Splipalmiviridae</taxon>
        <taxon>Jakapalmivirus</taxon>
        <taxon>Jakapalmivirus ibericum</taxon>
    </lineage>
</organism>
<name>A0A6G9RW79_9VIRU</name>
<accession>A0A6G9RW79</accession>
<keyword evidence="1" id="KW-0548">Nucleotidyltransferase</keyword>
<reference evidence="1" key="1">
    <citation type="journal article" date="2020" name="Virus Evol.">
        <title>Analysis of the virome associated to grapevine downy mildew lesions reveals new mycovirus lineages.</title>
        <authorList>
            <person name="Chiapello M."/>
            <person name="Rodriguez-Romero J."/>
            <person name="Ayllon M.A."/>
            <person name="Turina M."/>
        </authorList>
    </citation>
    <scope>NUCLEOTIDE SEQUENCE</scope>
    <source>
        <strain evidence="1">DMS5_DN36342</strain>
    </source>
</reference>
<evidence type="ECO:0000313" key="1">
    <source>
        <dbReference type="EMBL" id="QIR30282.1"/>
    </source>
</evidence>
<protein>
    <submittedName>
        <fullName evidence="1">RNA-dependent RNA polymerase</fullName>
    </submittedName>
</protein>
<dbReference type="EMBL" id="MN539820">
    <property type="protein sequence ID" value="QIR30282.1"/>
    <property type="molecule type" value="Genomic_RNA"/>
</dbReference>
<proteinExistence type="predicted"/>
<keyword evidence="1" id="KW-0696">RNA-directed RNA polymerase</keyword>
<dbReference type="GO" id="GO:0003968">
    <property type="term" value="F:RNA-directed RNA polymerase activity"/>
    <property type="evidence" value="ECO:0007669"/>
    <property type="project" value="UniProtKB-KW"/>
</dbReference>